<accession>A0A8S5S0D2</accession>
<sequence>MILHPNSLSILLRNKYIHNLTYVNNPLEDKLHK</sequence>
<evidence type="ECO:0000313" key="1">
    <source>
        <dbReference type="EMBL" id="DAF44500.1"/>
    </source>
</evidence>
<proteinExistence type="predicted"/>
<protein>
    <submittedName>
        <fullName evidence="1">Uncharacterized protein</fullName>
    </submittedName>
</protein>
<dbReference type="EMBL" id="BK032511">
    <property type="protein sequence ID" value="DAF44500.1"/>
    <property type="molecule type" value="Genomic_DNA"/>
</dbReference>
<reference evidence="1" key="1">
    <citation type="journal article" date="2021" name="Proc. Natl. Acad. Sci. U.S.A.">
        <title>A Catalog of Tens of Thousands of Viruses from Human Metagenomes Reveals Hidden Associations with Chronic Diseases.</title>
        <authorList>
            <person name="Tisza M.J."/>
            <person name="Buck C.B."/>
        </authorList>
    </citation>
    <scope>NUCLEOTIDE SEQUENCE</scope>
    <source>
        <strain evidence="1">Ct8Lf7</strain>
    </source>
</reference>
<name>A0A8S5S0D2_9CAUD</name>
<organism evidence="1">
    <name type="scientific">Podoviridae sp. ct8Lf7</name>
    <dbReference type="NCBI Taxonomy" id="2827723"/>
    <lineage>
        <taxon>Viruses</taxon>
        <taxon>Duplodnaviria</taxon>
        <taxon>Heunggongvirae</taxon>
        <taxon>Uroviricota</taxon>
        <taxon>Caudoviricetes</taxon>
    </lineage>
</organism>